<dbReference type="KEGG" id="txa:HQN79_08440"/>
<organism evidence="2 3">
    <name type="scientific">Thiomicrorhabdus xiamenensis</name>
    <dbReference type="NCBI Taxonomy" id="2739063"/>
    <lineage>
        <taxon>Bacteria</taxon>
        <taxon>Pseudomonadati</taxon>
        <taxon>Pseudomonadota</taxon>
        <taxon>Gammaproteobacteria</taxon>
        <taxon>Thiotrichales</taxon>
        <taxon>Piscirickettsiaceae</taxon>
        <taxon>Thiomicrorhabdus</taxon>
    </lineage>
</organism>
<gene>
    <name evidence="2" type="ORF">HQN79_08440</name>
</gene>
<sequence>MSIGQRSYFRIDVMMRCSYRIVKSTDIEDTPLPENRDNSYIESYMMQDLIELDKHINDAIVKINERSSLLATALNALNSKINFLMDTVDTSQIIKAIPHRPVNLSGNGIAFDIEEDIDIDDKIDLLMQPLENEAPILVRSSVVNIQPKEFGAISRVALTYDDLSEEDRRKLIFFIQAKEIELAQKERRNPTDQNGLI</sequence>
<feature type="domain" description="PilZ" evidence="1">
    <location>
        <begin position="102"/>
        <end position="175"/>
    </location>
</feature>
<dbReference type="Pfam" id="PF07238">
    <property type="entry name" value="PilZ"/>
    <property type="match status" value="1"/>
</dbReference>
<dbReference type="Proteomes" id="UP000504724">
    <property type="component" value="Chromosome"/>
</dbReference>
<dbReference type="EMBL" id="CP054020">
    <property type="protein sequence ID" value="QKI89593.1"/>
    <property type="molecule type" value="Genomic_DNA"/>
</dbReference>
<dbReference type="RefSeq" id="WP_173285554.1">
    <property type="nucleotide sequence ID" value="NZ_CP054020.1"/>
</dbReference>
<proteinExistence type="predicted"/>
<dbReference type="GO" id="GO:0035438">
    <property type="term" value="F:cyclic-di-GMP binding"/>
    <property type="evidence" value="ECO:0007669"/>
    <property type="project" value="InterPro"/>
</dbReference>
<evidence type="ECO:0000313" key="2">
    <source>
        <dbReference type="EMBL" id="QKI89593.1"/>
    </source>
</evidence>
<keyword evidence="3" id="KW-1185">Reference proteome</keyword>
<reference evidence="2 3" key="1">
    <citation type="submission" date="2020-05" db="EMBL/GenBank/DDBJ databases">
        <title>Thiomicrorhabdus sediminis sp.nov. and Thiomicrorhabdus xiamenensis sp.nov., novel sulfur-oxidizing bacteria isolated from coastal sediment.</title>
        <authorList>
            <person name="Liu X."/>
        </authorList>
    </citation>
    <scope>NUCLEOTIDE SEQUENCE [LARGE SCALE GENOMIC DNA]</scope>
    <source>
        <strain evidence="2 3">G2</strain>
    </source>
</reference>
<evidence type="ECO:0000259" key="1">
    <source>
        <dbReference type="Pfam" id="PF07238"/>
    </source>
</evidence>
<dbReference type="InterPro" id="IPR009875">
    <property type="entry name" value="PilZ_domain"/>
</dbReference>
<evidence type="ECO:0000313" key="3">
    <source>
        <dbReference type="Proteomes" id="UP000504724"/>
    </source>
</evidence>
<name>A0A7D4NPD9_9GAMM</name>
<accession>A0A7D4NPD9</accession>
<dbReference type="AlphaFoldDB" id="A0A7D4NPD9"/>
<protein>
    <submittedName>
        <fullName evidence="2">PilZ domain-containing protein</fullName>
    </submittedName>
</protein>